<dbReference type="EMBL" id="AKHW03003826">
    <property type="protein sequence ID" value="KYO32951.1"/>
    <property type="molecule type" value="Genomic_DNA"/>
</dbReference>
<comment type="caution">
    <text evidence="1">The sequence shown here is derived from an EMBL/GenBank/DDBJ whole genome shotgun (WGS) entry which is preliminary data.</text>
</comment>
<name>A0A151N864_ALLMI</name>
<dbReference type="Proteomes" id="UP000050525">
    <property type="component" value="Unassembled WGS sequence"/>
</dbReference>
<keyword evidence="2" id="KW-1185">Reference proteome</keyword>
<organism evidence="1 2">
    <name type="scientific">Alligator mississippiensis</name>
    <name type="common">American alligator</name>
    <dbReference type="NCBI Taxonomy" id="8496"/>
    <lineage>
        <taxon>Eukaryota</taxon>
        <taxon>Metazoa</taxon>
        <taxon>Chordata</taxon>
        <taxon>Craniata</taxon>
        <taxon>Vertebrata</taxon>
        <taxon>Euteleostomi</taxon>
        <taxon>Archelosauria</taxon>
        <taxon>Archosauria</taxon>
        <taxon>Crocodylia</taxon>
        <taxon>Alligatoridae</taxon>
        <taxon>Alligatorinae</taxon>
        <taxon>Alligator</taxon>
    </lineage>
</organism>
<protein>
    <submittedName>
        <fullName evidence="1">Uncharacterized protein</fullName>
    </submittedName>
</protein>
<accession>A0A151N864</accession>
<evidence type="ECO:0000313" key="1">
    <source>
        <dbReference type="EMBL" id="KYO32951.1"/>
    </source>
</evidence>
<gene>
    <name evidence="1" type="ORF">Y1Q_0011275</name>
</gene>
<sequence>MCREVHLAMLKRRPIHLAASDITSSICCSWVASGSRTMSLRFGAWRKDTHRMALRGTAVTWQLEQGPAAGSTKTLKHGAFFFSY</sequence>
<proteinExistence type="predicted"/>
<evidence type="ECO:0000313" key="2">
    <source>
        <dbReference type="Proteomes" id="UP000050525"/>
    </source>
</evidence>
<dbReference type="AlphaFoldDB" id="A0A151N864"/>
<reference evidence="1 2" key="1">
    <citation type="journal article" date="2012" name="Genome Biol.">
        <title>Sequencing three crocodilian genomes to illuminate the evolution of archosaurs and amniotes.</title>
        <authorList>
            <person name="St John J.A."/>
            <person name="Braun E.L."/>
            <person name="Isberg S.R."/>
            <person name="Miles L.G."/>
            <person name="Chong A.Y."/>
            <person name="Gongora J."/>
            <person name="Dalzell P."/>
            <person name="Moran C."/>
            <person name="Bed'hom B."/>
            <person name="Abzhanov A."/>
            <person name="Burgess S.C."/>
            <person name="Cooksey A.M."/>
            <person name="Castoe T.A."/>
            <person name="Crawford N.G."/>
            <person name="Densmore L.D."/>
            <person name="Drew J.C."/>
            <person name="Edwards S.V."/>
            <person name="Faircloth B.C."/>
            <person name="Fujita M.K."/>
            <person name="Greenwold M.J."/>
            <person name="Hoffmann F.G."/>
            <person name="Howard J.M."/>
            <person name="Iguchi T."/>
            <person name="Janes D.E."/>
            <person name="Khan S.Y."/>
            <person name="Kohno S."/>
            <person name="de Koning A.J."/>
            <person name="Lance S.L."/>
            <person name="McCarthy F.M."/>
            <person name="McCormack J.E."/>
            <person name="Merchant M.E."/>
            <person name="Peterson D.G."/>
            <person name="Pollock D.D."/>
            <person name="Pourmand N."/>
            <person name="Raney B.J."/>
            <person name="Roessler K.A."/>
            <person name="Sanford J.R."/>
            <person name="Sawyer R.H."/>
            <person name="Schmidt C.J."/>
            <person name="Triplett E.W."/>
            <person name="Tuberville T.D."/>
            <person name="Venegas-Anaya M."/>
            <person name="Howard J.T."/>
            <person name="Jarvis E.D."/>
            <person name="Guillette L.J.Jr."/>
            <person name="Glenn T.C."/>
            <person name="Green R.E."/>
            <person name="Ray D.A."/>
        </authorList>
    </citation>
    <scope>NUCLEOTIDE SEQUENCE [LARGE SCALE GENOMIC DNA]</scope>
    <source>
        <strain evidence="1">KSC_2009_1</strain>
    </source>
</reference>